<dbReference type="PANTHER" id="PTHR37812">
    <property type="entry name" value="MU-LIKE PROPHAGE FLUMU PROTEIN C"/>
    <property type="match status" value="1"/>
</dbReference>
<evidence type="ECO:0000313" key="2">
    <source>
        <dbReference type="EMBL" id="RDU25183.1"/>
    </source>
</evidence>
<name>A0A371B067_9FIRM</name>
<dbReference type="Proteomes" id="UP000255036">
    <property type="component" value="Unassembled WGS sequence"/>
</dbReference>
<sequence>MGYKNVRELLPEELIRQIQKYIDGENVYIPRKEENRKSWGDGTNTKKLVNSRNKEIYQKYQLGYRVTDLSNEYHISTQGIYKILSKQKAEKQRIC</sequence>
<dbReference type="OrthoDB" id="9800398at2"/>
<dbReference type="NCBIfam" id="NF040785">
    <property type="entry name" value="CD3324_fam"/>
    <property type="match status" value="1"/>
</dbReference>
<dbReference type="PANTHER" id="PTHR37812:SF1">
    <property type="entry name" value="MU-LIKE PROPHAGE FLUMU PROTEIN C"/>
    <property type="match status" value="1"/>
</dbReference>
<reference evidence="2 3" key="1">
    <citation type="submission" date="2018-07" db="EMBL/GenBank/DDBJ databases">
        <title>Anaerosacharophilus polymeroproducens gen. nov. sp. nov., an anaerobic bacterium isolated from salt field.</title>
        <authorList>
            <person name="Kim W."/>
            <person name="Yang S.-H."/>
            <person name="Oh J."/>
            <person name="Lee J.-H."/>
            <person name="Kwon K.K."/>
        </authorList>
    </citation>
    <scope>NUCLEOTIDE SEQUENCE [LARGE SCALE GENOMIC DNA]</scope>
    <source>
        <strain evidence="2 3">MCWD5</strain>
    </source>
</reference>
<keyword evidence="3" id="KW-1185">Reference proteome</keyword>
<dbReference type="EMBL" id="QRCT01000004">
    <property type="protein sequence ID" value="RDU25183.1"/>
    <property type="molecule type" value="Genomic_DNA"/>
</dbReference>
<evidence type="ECO:0000259" key="1">
    <source>
        <dbReference type="Pfam" id="PF08765"/>
    </source>
</evidence>
<accession>A0A371B067</accession>
<dbReference type="InterPro" id="IPR052411">
    <property type="entry name" value="c-mor_Regulatory_Protein"/>
</dbReference>
<organism evidence="2 3">
    <name type="scientific">Anaerosacchariphilus polymeriproducens</name>
    <dbReference type="NCBI Taxonomy" id="1812858"/>
    <lineage>
        <taxon>Bacteria</taxon>
        <taxon>Bacillati</taxon>
        <taxon>Bacillota</taxon>
        <taxon>Clostridia</taxon>
        <taxon>Lachnospirales</taxon>
        <taxon>Lachnospiraceae</taxon>
        <taxon>Anaerosacchariphilus</taxon>
    </lineage>
</organism>
<dbReference type="RefSeq" id="WP_115480216.1">
    <property type="nucleotide sequence ID" value="NZ_QRCT01000004.1"/>
</dbReference>
<dbReference type="SUPFAM" id="SSF46689">
    <property type="entry name" value="Homeodomain-like"/>
    <property type="match status" value="1"/>
</dbReference>
<comment type="caution">
    <text evidence="2">The sequence shown here is derived from an EMBL/GenBank/DDBJ whole genome shotgun (WGS) entry which is preliminary data.</text>
</comment>
<dbReference type="InterPro" id="IPR049739">
    <property type="entry name" value="YraL-like"/>
</dbReference>
<feature type="domain" description="Mor transcription activator" evidence="1">
    <location>
        <begin position="10"/>
        <end position="92"/>
    </location>
</feature>
<proteinExistence type="predicted"/>
<dbReference type="Pfam" id="PF08765">
    <property type="entry name" value="Mor"/>
    <property type="match status" value="1"/>
</dbReference>
<dbReference type="AlphaFoldDB" id="A0A371B067"/>
<dbReference type="InterPro" id="IPR009057">
    <property type="entry name" value="Homeodomain-like_sf"/>
</dbReference>
<dbReference type="InterPro" id="IPR014875">
    <property type="entry name" value="Mor_transcription_activator"/>
</dbReference>
<protein>
    <recommendedName>
        <fullName evidence="1">Mor transcription activator domain-containing protein</fullName>
    </recommendedName>
</protein>
<dbReference type="Gene3D" id="1.10.10.60">
    <property type="entry name" value="Homeodomain-like"/>
    <property type="match status" value="1"/>
</dbReference>
<gene>
    <name evidence="2" type="ORF">DWV06_00460</name>
</gene>
<evidence type="ECO:0000313" key="3">
    <source>
        <dbReference type="Proteomes" id="UP000255036"/>
    </source>
</evidence>